<dbReference type="Proteomes" id="UP000287401">
    <property type="component" value="Unassembled WGS sequence"/>
</dbReference>
<accession>A0A430BJA1</accession>
<comment type="caution">
    <text evidence="2">The sequence shown here is derived from an EMBL/GenBank/DDBJ whole genome shotgun (WGS) entry which is preliminary data.</text>
</comment>
<organism evidence="2 3">
    <name type="scientific">Sphingobium yanoikuyae</name>
    <name type="common">Sphingomonas yanoikuyae</name>
    <dbReference type="NCBI Taxonomy" id="13690"/>
    <lineage>
        <taxon>Bacteria</taxon>
        <taxon>Pseudomonadati</taxon>
        <taxon>Pseudomonadota</taxon>
        <taxon>Alphaproteobacteria</taxon>
        <taxon>Sphingomonadales</taxon>
        <taxon>Sphingomonadaceae</taxon>
        <taxon>Sphingobium</taxon>
    </lineage>
</organism>
<feature type="compositionally biased region" description="Polar residues" evidence="1">
    <location>
        <begin position="77"/>
        <end position="87"/>
    </location>
</feature>
<evidence type="ECO:0000313" key="2">
    <source>
        <dbReference type="EMBL" id="RSU51053.1"/>
    </source>
</evidence>
<dbReference type="EMBL" id="QRAL01000038">
    <property type="protein sequence ID" value="RSU51053.1"/>
    <property type="molecule type" value="Genomic_DNA"/>
</dbReference>
<reference evidence="2 3" key="1">
    <citation type="submission" date="2018-07" db="EMBL/GenBank/DDBJ databases">
        <title>Genomic and Epidemiologic Investigation of an Indolent Hospital Outbreak.</title>
        <authorList>
            <person name="Johnson R.C."/>
            <person name="Deming C."/>
            <person name="Conlan S."/>
            <person name="Zellmer C.J."/>
            <person name="Michelin A.V."/>
            <person name="Lee-Lin S."/>
            <person name="Thomas P.J."/>
            <person name="Park M."/>
            <person name="Weingarten R.A."/>
            <person name="Less J."/>
            <person name="Dekker J.P."/>
            <person name="Frank K.M."/>
            <person name="Musser K.A."/>
            <person name="Mcquiston J.R."/>
            <person name="Henderson D.K."/>
            <person name="Lau A.F."/>
            <person name="Palmore T.N."/>
            <person name="Segre J.A."/>
        </authorList>
    </citation>
    <scope>NUCLEOTIDE SEQUENCE [LARGE SCALE GENOMIC DNA]</scope>
    <source>
        <strain evidence="2 3">SK-NIH.Env6_1116</strain>
    </source>
</reference>
<dbReference type="RefSeq" id="WP_017500189.1">
    <property type="nucleotide sequence ID" value="NZ_QRAL01000038.1"/>
</dbReference>
<name>A0A430BJA1_SPHYA</name>
<proteinExistence type="predicted"/>
<protein>
    <submittedName>
        <fullName evidence="2">Uncharacterized protein</fullName>
    </submittedName>
</protein>
<evidence type="ECO:0000256" key="1">
    <source>
        <dbReference type="SAM" id="MobiDB-lite"/>
    </source>
</evidence>
<dbReference type="AlphaFoldDB" id="A0A430BJA1"/>
<evidence type="ECO:0000313" key="3">
    <source>
        <dbReference type="Proteomes" id="UP000287401"/>
    </source>
</evidence>
<gene>
    <name evidence="2" type="ORF">DAH51_22425</name>
</gene>
<feature type="region of interest" description="Disordered" evidence="1">
    <location>
        <begin position="58"/>
        <end position="87"/>
    </location>
</feature>
<sequence>MGYLQVDPGPHASDPFCIGAALSDGSSRPIDVAAAGWSTTVYDDAMKEAVYQRVKSMPFERGTGSPRPALCGDRPASFQSLSNLGRI</sequence>